<dbReference type="InterPro" id="IPR004307">
    <property type="entry name" value="TspO_MBR"/>
</dbReference>
<evidence type="ECO:0000313" key="7">
    <source>
        <dbReference type="EMBL" id="RAR72442.1"/>
    </source>
</evidence>
<keyword evidence="3 6" id="KW-0812">Transmembrane</keyword>
<keyword evidence="4 6" id="KW-1133">Transmembrane helix</keyword>
<dbReference type="AlphaFoldDB" id="A0A328YK66"/>
<dbReference type="PANTHER" id="PTHR10057">
    <property type="entry name" value="PERIPHERAL-TYPE BENZODIAZEPINE RECEPTOR"/>
    <property type="match status" value="1"/>
</dbReference>
<evidence type="ECO:0000256" key="2">
    <source>
        <dbReference type="ARBA" id="ARBA00007524"/>
    </source>
</evidence>
<feature type="transmembrane region" description="Helical" evidence="6">
    <location>
        <begin position="80"/>
        <end position="99"/>
    </location>
</feature>
<comment type="subcellular location">
    <subcellularLocation>
        <location evidence="1">Membrane</location>
        <topology evidence="1">Multi-pass membrane protein</topology>
    </subcellularLocation>
</comment>
<feature type="transmembrane region" description="Helical" evidence="6">
    <location>
        <begin position="46"/>
        <end position="68"/>
    </location>
</feature>
<feature type="transmembrane region" description="Helical" evidence="6">
    <location>
        <begin position="7"/>
        <end position="26"/>
    </location>
</feature>
<evidence type="ECO:0000256" key="5">
    <source>
        <dbReference type="ARBA" id="ARBA00023136"/>
    </source>
</evidence>
<dbReference type="GO" id="GO:0033013">
    <property type="term" value="P:tetrapyrrole metabolic process"/>
    <property type="evidence" value="ECO:0007669"/>
    <property type="project" value="UniProtKB-ARBA"/>
</dbReference>
<keyword evidence="5 6" id="KW-0472">Membrane</keyword>
<sequence>MQRQLRLLITLFTSLIIGYLSGLLIQESFYSWFQKPTNPLFFISPPLWITFASIFYFLYGLFGGLLWNTFDKFEVDFKQAFSYYILGFVLVTLWFYIFFCLQNVTLALIESVLTTLFLYELYLKSKKIDPKIARYIFPCVFWNTAITLLNSIFFFIS</sequence>
<dbReference type="Pfam" id="PF03073">
    <property type="entry name" value="TspO_MBR"/>
    <property type="match status" value="1"/>
</dbReference>
<reference evidence="7 8" key="1">
    <citation type="submission" date="2018-06" db="EMBL/GenBank/DDBJ databases">
        <title>Genomic Encyclopedia of Archaeal and Bacterial Type Strains, Phase II (KMG-II): from individual species to whole genera.</title>
        <authorList>
            <person name="Goeker M."/>
        </authorList>
    </citation>
    <scope>NUCLEOTIDE SEQUENCE [LARGE SCALE GENOMIC DNA]</scope>
    <source>
        <strain evidence="7 8">DSM 25663</strain>
    </source>
</reference>
<comment type="similarity">
    <text evidence="2">Belongs to the TspO/BZRP family.</text>
</comment>
<evidence type="ECO:0000256" key="4">
    <source>
        <dbReference type="ARBA" id="ARBA00022989"/>
    </source>
</evidence>
<organism evidence="7 8">
    <name type="scientific">Flavobacterium aciduliphilum</name>
    <dbReference type="NCBI Taxonomy" id="1101402"/>
    <lineage>
        <taxon>Bacteria</taxon>
        <taxon>Pseudomonadati</taxon>
        <taxon>Bacteroidota</taxon>
        <taxon>Flavobacteriia</taxon>
        <taxon>Flavobacteriales</taxon>
        <taxon>Flavobacteriaceae</taxon>
        <taxon>Flavobacterium</taxon>
    </lineage>
</organism>
<evidence type="ECO:0000256" key="1">
    <source>
        <dbReference type="ARBA" id="ARBA00004141"/>
    </source>
</evidence>
<proteinExistence type="inferred from homology"/>
<dbReference type="RefSeq" id="WP_146739544.1">
    <property type="nucleotide sequence ID" value="NZ_QLSZ01000005.1"/>
</dbReference>
<gene>
    <name evidence="7" type="ORF">CLV55_1056</name>
</gene>
<dbReference type="PANTHER" id="PTHR10057:SF0">
    <property type="entry name" value="TRANSLOCATOR PROTEIN"/>
    <property type="match status" value="1"/>
</dbReference>
<evidence type="ECO:0000313" key="8">
    <source>
        <dbReference type="Proteomes" id="UP000248840"/>
    </source>
</evidence>
<dbReference type="Gene3D" id="1.20.1260.100">
    <property type="entry name" value="TspO/MBR protein"/>
    <property type="match status" value="1"/>
</dbReference>
<accession>A0A328YK66</accession>
<dbReference type="InterPro" id="IPR038330">
    <property type="entry name" value="TspO/MBR-related_sf"/>
</dbReference>
<evidence type="ECO:0000256" key="6">
    <source>
        <dbReference type="SAM" id="Phobius"/>
    </source>
</evidence>
<feature type="transmembrane region" description="Helical" evidence="6">
    <location>
        <begin position="105"/>
        <end position="123"/>
    </location>
</feature>
<protein>
    <submittedName>
        <fullName evidence="7">TspO/MBR related protein</fullName>
    </submittedName>
</protein>
<dbReference type="Proteomes" id="UP000248840">
    <property type="component" value="Unassembled WGS sequence"/>
</dbReference>
<dbReference type="GO" id="GO:0016020">
    <property type="term" value="C:membrane"/>
    <property type="evidence" value="ECO:0007669"/>
    <property type="project" value="UniProtKB-SubCell"/>
</dbReference>
<comment type="caution">
    <text evidence="7">The sequence shown here is derived from an EMBL/GenBank/DDBJ whole genome shotgun (WGS) entry which is preliminary data.</text>
</comment>
<feature type="transmembrane region" description="Helical" evidence="6">
    <location>
        <begin position="135"/>
        <end position="156"/>
    </location>
</feature>
<evidence type="ECO:0000256" key="3">
    <source>
        <dbReference type="ARBA" id="ARBA00022692"/>
    </source>
</evidence>
<dbReference type="OrthoDB" id="9795496at2"/>
<name>A0A328YK66_9FLAO</name>
<dbReference type="EMBL" id="QLSZ01000005">
    <property type="protein sequence ID" value="RAR72442.1"/>
    <property type="molecule type" value="Genomic_DNA"/>
</dbReference>
<dbReference type="CDD" id="cd15904">
    <property type="entry name" value="TSPO_MBR"/>
    <property type="match status" value="1"/>
</dbReference>
<keyword evidence="8" id="KW-1185">Reference proteome</keyword>